<evidence type="ECO:0000313" key="2">
    <source>
        <dbReference type="EMBL" id="SNW62894.1"/>
    </source>
</evidence>
<dbReference type="RefSeq" id="YP_009449196.1">
    <property type="nucleotide sequence ID" value="NC_036594.1"/>
</dbReference>
<dbReference type="Proteomes" id="UP000236316">
    <property type="component" value="Segment"/>
</dbReference>
<accession>A0A2I2L5T1</accession>
<evidence type="ECO:0000256" key="1">
    <source>
        <dbReference type="SAM" id="MobiDB-lite"/>
    </source>
</evidence>
<gene>
    <name evidence="2" type="ORF">ORPV_990</name>
</gene>
<organism evidence="2">
    <name type="scientific">Orpheovirus IHUMI-LCC2</name>
    <dbReference type="NCBI Taxonomy" id="2023057"/>
    <lineage>
        <taxon>Viruses</taxon>
        <taxon>Varidnaviria</taxon>
        <taxon>Bamfordvirae</taxon>
        <taxon>Nucleocytoviricota</taxon>
        <taxon>Megaviricetes</taxon>
        <taxon>Pimascovirales</taxon>
        <taxon>Ocovirineae</taxon>
        <taxon>Orpheoviridae</taxon>
        <taxon>Alphaorpheovirus</taxon>
        <taxon>Alphaorpheovirus massiliense</taxon>
    </lineage>
</organism>
<dbReference type="GeneID" id="35382838"/>
<feature type="region of interest" description="Disordered" evidence="1">
    <location>
        <begin position="278"/>
        <end position="315"/>
    </location>
</feature>
<evidence type="ECO:0000313" key="3">
    <source>
        <dbReference type="Proteomes" id="UP000236316"/>
    </source>
</evidence>
<dbReference type="EMBL" id="LT906555">
    <property type="protein sequence ID" value="SNW62894.1"/>
    <property type="molecule type" value="Genomic_DNA"/>
</dbReference>
<feature type="region of interest" description="Disordered" evidence="1">
    <location>
        <begin position="127"/>
        <end position="150"/>
    </location>
</feature>
<name>A0A2I2L5T1_9VIRU</name>
<sequence length="315" mass="32630">MNTNTTTNTNSIVEKLVGDILKTVVFPRVVEWVQKNNKPPTVEELIADFGLQVTNYNGPASLAQPPYLGAVQATASASKPKKQADPNKPICQNVGRGGQQCGNNVKTGGYAYCSAHVTQRERKGLPVKSTTTTVQPGMPSTVVSHPPQPAHVAAPTKSMSMLVPDLGNPSRFIDAGRKLYVRKTADNKLEYYAEQGPNGEELPLSAKWAAQLKSEKLDVAESGVVGQPAANAGLSVGAIPGFGSAPTQPSNGGLIGGLGMNAIPGLTGLGAPGAIPGVTSAPQPTSQPTPQQTIPGFSSVPQQPNSIIPGVNITM</sequence>
<keyword evidence="3" id="KW-1185">Reference proteome</keyword>
<feature type="compositionally biased region" description="Polar residues" evidence="1">
    <location>
        <begin position="294"/>
        <end position="306"/>
    </location>
</feature>
<protein>
    <submittedName>
        <fullName evidence="2">Uncharacterized protein</fullName>
    </submittedName>
</protein>
<feature type="compositionally biased region" description="Low complexity" evidence="1">
    <location>
        <begin position="279"/>
        <end position="293"/>
    </location>
</feature>
<dbReference type="KEGG" id="vg:35382838"/>
<proteinExistence type="predicted"/>
<reference evidence="2" key="1">
    <citation type="submission" date="2017-08" db="EMBL/GenBank/DDBJ databases">
        <authorList>
            <consortium name="Urmite Genomes"/>
        </authorList>
    </citation>
    <scope>NUCLEOTIDE SEQUENCE [LARGE SCALE GENOMIC DNA]</scope>
    <source>
        <strain evidence="2">IHUMI-LCC2</strain>
    </source>
</reference>